<proteinExistence type="predicted"/>
<dbReference type="SUPFAM" id="SSF52833">
    <property type="entry name" value="Thioredoxin-like"/>
    <property type="match status" value="1"/>
</dbReference>
<accession>A0A1V6LWP0</accession>
<dbReference type="InterPro" id="IPR036249">
    <property type="entry name" value="Thioredoxin-like_sf"/>
</dbReference>
<reference evidence="1 2" key="1">
    <citation type="submission" date="2016-12" db="EMBL/GenBank/DDBJ databases">
        <authorList>
            <person name="Song W.-J."/>
            <person name="Kurnit D.M."/>
        </authorList>
    </citation>
    <scope>NUCLEOTIDE SEQUENCE [LARGE SCALE GENOMIC DNA]</scope>
    <source>
        <strain evidence="1 2">HSG9</strain>
    </source>
</reference>
<keyword evidence="2" id="KW-1185">Reference proteome</keyword>
<organism evidence="1 2">
    <name type="scientific">Croceivirga radicis</name>
    <dbReference type="NCBI Taxonomy" id="1929488"/>
    <lineage>
        <taxon>Bacteria</taxon>
        <taxon>Pseudomonadati</taxon>
        <taxon>Bacteroidota</taxon>
        <taxon>Flavobacteriia</taxon>
        <taxon>Flavobacteriales</taxon>
        <taxon>Flavobacteriaceae</taxon>
        <taxon>Croceivirga</taxon>
    </lineage>
</organism>
<dbReference type="Pfam" id="PF14595">
    <property type="entry name" value="Thioredoxin_9"/>
    <property type="match status" value="1"/>
</dbReference>
<gene>
    <name evidence="1" type="ORF">BUL40_02805</name>
</gene>
<dbReference type="RefSeq" id="WP_244901810.1">
    <property type="nucleotide sequence ID" value="NZ_MTBC01000001.1"/>
</dbReference>
<evidence type="ECO:0000313" key="1">
    <source>
        <dbReference type="EMBL" id="OQD44496.1"/>
    </source>
</evidence>
<evidence type="ECO:0000313" key="2">
    <source>
        <dbReference type="Proteomes" id="UP000191680"/>
    </source>
</evidence>
<name>A0A1V6LWP0_9FLAO</name>
<dbReference type="EMBL" id="MTBC01000001">
    <property type="protein sequence ID" value="OQD44496.1"/>
    <property type="molecule type" value="Genomic_DNA"/>
</dbReference>
<comment type="caution">
    <text evidence="1">The sequence shown here is derived from an EMBL/GenBank/DDBJ whole genome shotgun (WGS) entry which is preliminary data.</text>
</comment>
<dbReference type="Proteomes" id="UP000191680">
    <property type="component" value="Unassembled WGS sequence"/>
</dbReference>
<dbReference type="Gene3D" id="3.40.30.10">
    <property type="entry name" value="Glutaredoxin"/>
    <property type="match status" value="1"/>
</dbReference>
<sequence>METTTLQDKIAIILAKSLDKAIDYATYKKMLQGLVDNNSNSGLEKTEALANYTQLNNKRMKRWDKTLKFPDGYLQSLPKVEKQLIWLVITESWCGDAAPSIPVISKVAEAVDNLELQLVFRDENPELMDQFLTNGSKSIPKLIMLDKATNKVLGTWGPRSTKPTAMVKSQKENYGLLTAEFKQDLQVFYNKDKGEDVFKDLRNLLLTLE</sequence>
<protein>
    <submittedName>
        <fullName evidence="1">Thioredoxin family protein</fullName>
    </submittedName>
</protein>
<dbReference type="AlphaFoldDB" id="A0A1V6LWP0"/>